<protein>
    <submittedName>
        <fullName evidence="2">Uncharacterized protein</fullName>
    </submittedName>
</protein>
<reference evidence="2 3" key="1">
    <citation type="submission" date="2023-05" db="EMBL/GenBank/DDBJ databases">
        <authorList>
            <person name="Gao F."/>
        </authorList>
    </citation>
    <scope>NUCLEOTIDE SEQUENCE [LARGE SCALE GENOMIC DNA]</scope>
    <source>
        <strain evidence="2 3">MIMF12</strain>
    </source>
</reference>
<comment type="caution">
    <text evidence="2">The sequence shown here is derived from an EMBL/GenBank/DDBJ whole genome shotgun (WGS) entry which is preliminary data.</text>
</comment>
<feature type="signal peptide" evidence="1">
    <location>
        <begin position="1"/>
        <end position="19"/>
    </location>
</feature>
<name>A0ABT7JC53_9DEIO</name>
<feature type="chain" id="PRO_5047217212" evidence="1">
    <location>
        <begin position="20"/>
        <end position="340"/>
    </location>
</feature>
<gene>
    <name evidence="2" type="ORF">QOL99_00515</name>
</gene>
<evidence type="ECO:0000256" key="1">
    <source>
        <dbReference type="SAM" id="SignalP"/>
    </source>
</evidence>
<proteinExistence type="predicted"/>
<keyword evidence="3" id="KW-1185">Reference proteome</keyword>
<organism evidence="2 3">
    <name type="scientific">Deinococcus rhizophilus</name>
    <dbReference type="NCBI Taxonomy" id="3049544"/>
    <lineage>
        <taxon>Bacteria</taxon>
        <taxon>Thermotogati</taxon>
        <taxon>Deinococcota</taxon>
        <taxon>Deinococci</taxon>
        <taxon>Deinococcales</taxon>
        <taxon>Deinococcaceae</taxon>
        <taxon>Deinococcus</taxon>
    </lineage>
</organism>
<dbReference type="Proteomes" id="UP001302059">
    <property type="component" value="Unassembled WGS sequence"/>
</dbReference>
<accession>A0ABT7JC53</accession>
<keyword evidence="1" id="KW-0732">Signal</keyword>
<evidence type="ECO:0000313" key="3">
    <source>
        <dbReference type="Proteomes" id="UP001302059"/>
    </source>
</evidence>
<evidence type="ECO:0000313" key="2">
    <source>
        <dbReference type="EMBL" id="MDL2342629.1"/>
    </source>
</evidence>
<sequence>MNRPLLLLASLALSGVALAATRVPGTFTYYSAARDPITDANTGSVVIDEVNDTSGQTRFALRCADRDRPALWATLTTKNALLSEDEAYAGLKPAVTIRLGDDPAVVLRDSDLVSVVDTRENVLTRNIGLQGGVVRQIAAGLNAGKRLVVRVNRRTGGQALTYTFPARGFDVAWAGVNGCQSYGRAATAAAPRATPPASPATPAAGAPKFTEWYFTACRDTVSGASRAGLVAGRAHLCDLVIETVPNGARPVAAEFRYELEYREGGRTGKLTLPGVDRWPSTGGTVTRFRQEGSRLTFTLPLNVRARAERVYTSLNVTGKVTFDNGSVKSVYEPLPVRPGN</sequence>
<dbReference type="EMBL" id="JASNGB010000002">
    <property type="protein sequence ID" value="MDL2342629.1"/>
    <property type="molecule type" value="Genomic_DNA"/>
</dbReference>
<dbReference type="RefSeq" id="WP_285520661.1">
    <property type="nucleotide sequence ID" value="NZ_JASNGB010000002.1"/>
</dbReference>